<evidence type="ECO:0000313" key="3">
    <source>
        <dbReference type="Proteomes" id="UP000823775"/>
    </source>
</evidence>
<organism evidence="2 3">
    <name type="scientific">Datura stramonium</name>
    <name type="common">Jimsonweed</name>
    <name type="synonym">Common thornapple</name>
    <dbReference type="NCBI Taxonomy" id="4076"/>
    <lineage>
        <taxon>Eukaryota</taxon>
        <taxon>Viridiplantae</taxon>
        <taxon>Streptophyta</taxon>
        <taxon>Embryophyta</taxon>
        <taxon>Tracheophyta</taxon>
        <taxon>Spermatophyta</taxon>
        <taxon>Magnoliopsida</taxon>
        <taxon>eudicotyledons</taxon>
        <taxon>Gunneridae</taxon>
        <taxon>Pentapetalae</taxon>
        <taxon>asterids</taxon>
        <taxon>lamiids</taxon>
        <taxon>Solanales</taxon>
        <taxon>Solanaceae</taxon>
        <taxon>Solanoideae</taxon>
        <taxon>Datureae</taxon>
        <taxon>Datura</taxon>
    </lineage>
</organism>
<evidence type="ECO:0000256" key="1">
    <source>
        <dbReference type="SAM" id="Coils"/>
    </source>
</evidence>
<keyword evidence="1" id="KW-0175">Coiled coil</keyword>
<dbReference type="Proteomes" id="UP000823775">
    <property type="component" value="Unassembled WGS sequence"/>
</dbReference>
<reference evidence="2 3" key="1">
    <citation type="journal article" date="2021" name="BMC Genomics">
        <title>Datura genome reveals duplications of psychoactive alkaloid biosynthetic genes and high mutation rate following tissue culture.</title>
        <authorList>
            <person name="Rajewski A."/>
            <person name="Carter-House D."/>
            <person name="Stajich J."/>
            <person name="Litt A."/>
        </authorList>
    </citation>
    <scope>NUCLEOTIDE SEQUENCE [LARGE SCALE GENOMIC DNA]</scope>
    <source>
        <strain evidence="2">AR-01</strain>
    </source>
</reference>
<comment type="caution">
    <text evidence="2">The sequence shown here is derived from an EMBL/GenBank/DDBJ whole genome shotgun (WGS) entry which is preliminary data.</text>
</comment>
<evidence type="ECO:0000313" key="2">
    <source>
        <dbReference type="EMBL" id="MCD9642498.1"/>
    </source>
</evidence>
<feature type="coiled-coil region" evidence="1">
    <location>
        <begin position="102"/>
        <end position="136"/>
    </location>
</feature>
<keyword evidence="3" id="KW-1185">Reference proteome</keyword>
<protein>
    <submittedName>
        <fullName evidence="2">Uncharacterized protein</fullName>
    </submittedName>
</protein>
<proteinExistence type="predicted"/>
<gene>
    <name evidence="2" type="ORF">HAX54_029337</name>
</gene>
<accession>A0ABS8V605</accession>
<dbReference type="EMBL" id="JACEIK010003636">
    <property type="protein sequence ID" value="MCD9642498.1"/>
    <property type="molecule type" value="Genomic_DNA"/>
</dbReference>
<sequence>MLQTRVQIKYPEVTERGRQFLSSETEQPFHVYPEADMLLSMRSPKSFSSFAEWGKGWADPEIRRQRLQRKRSWKSPRKRKSRKRFSASFLLYLPNLRRKQSKQIAAEKLRIITEALDQAEDRVLRYEERHDKILNQICSHYIVSREIVEALAGAREAMNEALEFTITLRNLQVEVIRLYPSGESACRPVWLLGNSTRQRNNN</sequence>
<name>A0ABS8V605_DATST</name>